<sequence length="405" mass="43743">MNMREFIGVGGVALTADEYGSEEHPCVVLLPGLTQTRKVWESAAKALAQAGRYVISLDLRGHGGSDSPKDCNYSLDAFMGDLVAVLAQLESRPVVVGSNFGGWIGLAALGNTSAPIATGLVLTNPPPEFQSLNNKSIAKTVSERASSEDFDQGLFAGGFDFIKLQNKLEPAAKNLKLPTLLVRGIDSQISSSDATQRFAKLIPQAEVSEIEGAGNYVAFDKGDEFSALVLEFLENHVPHQPLQYVSGSDARTLRDAMGCFVTGITVVTTLDDTKKPIGLTVNSFSSVSLDPPLVSICLGNHVGSLDAFRAEKSFGINVLHTGQQSTSNVFASKGVDRFADIDWSTWEQNVPIIEGSLASFECIKKDMIIQGDHTIFIGEVVRAKFEPHRDPLLYFSGKYRRLHFG</sequence>
<dbReference type="Gene3D" id="2.30.110.10">
    <property type="entry name" value="Electron Transport, Fmn-binding Protein, Chain A"/>
    <property type="match status" value="1"/>
</dbReference>
<dbReference type="SUPFAM" id="SSF53474">
    <property type="entry name" value="alpha/beta-Hydrolases"/>
    <property type="match status" value="1"/>
</dbReference>
<dbReference type="PANTHER" id="PTHR30466:SF1">
    <property type="entry name" value="FMN REDUCTASE (NADH) RUTF"/>
    <property type="match status" value="1"/>
</dbReference>
<dbReference type="SUPFAM" id="SSF50475">
    <property type="entry name" value="FMN-binding split barrel"/>
    <property type="match status" value="1"/>
</dbReference>
<dbReference type="GO" id="GO:0010181">
    <property type="term" value="F:FMN binding"/>
    <property type="evidence" value="ECO:0007669"/>
    <property type="project" value="InterPro"/>
</dbReference>
<evidence type="ECO:0000259" key="2">
    <source>
        <dbReference type="SMART" id="SM00903"/>
    </source>
</evidence>
<dbReference type="GO" id="GO:0042602">
    <property type="term" value="F:riboflavin reductase (NADPH) activity"/>
    <property type="evidence" value="ECO:0007669"/>
    <property type="project" value="TreeGrafter"/>
</dbReference>
<accession>A0A520MPK1</accession>
<evidence type="ECO:0000313" key="3">
    <source>
        <dbReference type="EMBL" id="RZO23120.1"/>
    </source>
</evidence>
<dbReference type="AlphaFoldDB" id="A0A520MPK1"/>
<dbReference type="InterPro" id="IPR050268">
    <property type="entry name" value="NADH-dep_flavin_reductase"/>
</dbReference>
<dbReference type="Pfam" id="PF01613">
    <property type="entry name" value="Flavin_Reduct"/>
    <property type="match status" value="1"/>
</dbReference>
<dbReference type="InterPro" id="IPR029058">
    <property type="entry name" value="AB_hydrolase_fold"/>
</dbReference>
<gene>
    <name evidence="3" type="ORF">EVB03_01550</name>
</gene>
<keyword evidence="1" id="KW-0560">Oxidoreductase</keyword>
<dbReference type="Proteomes" id="UP000315889">
    <property type="component" value="Unassembled WGS sequence"/>
</dbReference>
<dbReference type="InterPro" id="IPR002563">
    <property type="entry name" value="Flavin_Rdtase-like_dom"/>
</dbReference>
<dbReference type="EMBL" id="SHBP01000001">
    <property type="protein sequence ID" value="RZO23120.1"/>
    <property type="molecule type" value="Genomic_DNA"/>
</dbReference>
<dbReference type="PANTHER" id="PTHR30466">
    <property type="entry name" value="FLAVIN REDUCTASE"/>
    <property type="match status" value="1"/>
</dbReference>
<evidence type="ECO:0000313" key="4">
    <source>
        <dbReference type="Proteomes" id="UP000315889"/>
    </source>
</evidence>
<protein>
    <submittedName>
        <fullName evidence="3">Alpha/beta fold hydrolase</fullName>
    </submittedName>
</protein>
<dbReference type="Gene3D" id="3.40.50.1820">
    <property type="entry name" value="alpha/beta hydrolase"/>
    <property type="match status" value="1"/>
</dbReference>
<dbReference type="InterPro" id="IPR012349">
    <property type="entry name" value="Split_barrel_FMN-bd"/>
</dbReference>
<dbReference type="InterPro" id="IPR000073">
    <property type="entry name" value="AB_hydrolase_1"/>
</dbReference>
<proteinExistence type="predicted"/>
<dbReference type="Pfam" id="PF00561">
    <property type="entry name" value="Abhydrolase_1"/>
    <property type="match status" value="1"/>
</dbReference>
<feature type="domain" description="Flavin reductase like" evidence="2">
    <location>
        <begin position="257"/>
        <end position="401"/>
    </location>
</feature>
<comment type="caution">
    <text evidence="3">The sequence shown here is derived from an EMBL/GenBank/DDBJ whole genome shotgun (WGS) entry which is preliminary data.</text>
</comment>
<name>A0A520MPK1_9GAMM</name>
<dbReference type="GO" id="GO:0016787">
    <property type="term" value="F:hydrolase activity"/>
    <property type="evidence" value="ECO:0007669"/>
    <property type="project" value="UniProtKB-KW"/>
</dbReference>
<reference evidence="3 4" key="1">
    <citation type="submission" date="2019-02" db="EMBL/GenBank/DDBJ databases">
        <title>Prokaryotic population dynamics and viral predation in marine succession experiment using metagenomics: the confinement effect.</title>
        <authorList>
            <person name="Haro-Moreno J.M."/>
            <person name="Rodriguez-Valera F."/>
            <person name="Lopez-Perez M."/>
        </authorList>
    </citation>
    <scope>NUCLEOTIDE SEQUENCE [LARGE SCALE GENOMIC DNA]</scope>
    <source>
        <strain evidence="3">MED-G170</strain>
    </source>
</reference>
<organism evidence="3 4">
    <name type="scientific">SAR92 clade bacterium</name>
    <dbReference type="NCBI Taxonomy" id="2315479"/>
    <lineage>
        <taxon>Bacteria</taxon>
        <taxon>Pseudomonadati</taxon>
        <taxon>Pseudomonadota</taxon>
        <taxon>Gammaproteobacteria</taxon>
        <taxon>Cellvibrionales</taxon>
        <taxon>Porticoccaceae</taxon>
        <taxon>SAR92 clade</taxon>
    </lineage>
</organism>
<dbReference type="SMART" id="SM00903">
    <property type="entry name" value="Flavin_Reduct"/>
    <property type="match status" value="1"/>
</dbReference>
<evidence type="ECO:0000256" key="1">
    <source>
        <dbReference type="ARBA" id="ARBA00023002"/>
    </source>
</evidence>
<keyword evidence="3" id="KW-0378">Hydrolase</keyword>